<gene>
    <name evidence="2" type="ORF">AAJCM20276_35890</name>
</gene>
<organism evidence="2 3">
    <name type="scientific">Acetobacter aceti</name>
    <dbReference type="NCBI Taxonomy" id="435"/>
    <lineage>
        <taxon>Bacteria</taxon>
        <taxon>Pseudomonadati</taxon>
        <taxon>Pseudomonadota</taxon>
        <taxon>Alphaproteobacteria</taxon>
        <taxon>Acetobacterales</taxon>
        <taxon>Acetobacteraceae</taxon>
        <taxon>Acetobacter</taxon>
        <taxon>Acetobacter subgen. Acetobacter</taxon>
    </lineage>
</organism>
<dbReference type="Proteomes" id="UP000515220">
    <property type="component" value="Plasmid pAAJCM20276_1"/>
</dbReference>
<sequence length="74" mass="8232">MFASSRRGKGYLFPIAHGQRFDVRVSDHAEQRTKTLNIVGLSRRHDKTERVSPAHHAPATVSDPGSSGTDWSLF</sequence>
<dbReference type="EMBL" id="AP023327">
    <property type="protein sequence ID" value="BCI68965.1"/>
    <property type="molecule type" value="Genomic_DNA"/>
</dbReference>
<reference evidence="2 3" key="1">
    <citation type="submission" date="2020-07" db="EMBL/GenBank/DDBJ databases">
        <title>Complete Genome Sequence of an acetic acid bacterium, Acetobacter aceti JCM20276.</title>
        <authorList>
            <person name="Hirose Y."/>
            <person name="Mihara H."/>
        </authorList>
    </citation>
    <scope>NUCLEOTIDE SEQUENCE [LARGE SCALE GENOMIC DNA]</scope>
    <source>
        <strain evidence="2 3">JCM20276</strain>
        <plasmid evidence="2 3">pAAJCM20276_1</plasmid>
    </source>
</reference>
<feature type="region of interest" description="Disordered" evidence="1">
    <location>
        <begin position="41"/>
        <end position="74"/>
    </location>
</feature>
<evidence type="ECO:0000256" key="1">
    <source>
        <dbReference type="SAM" id="MobiDB-lite"/>
    </source>
</evidence>
<protein>
    <submittedName>
        <fullName evidence="2">Uncharacterized protein</fullName>
    </submittedName>
</protein>
<dbReference type="AlphaFoldDB" id="A0A6S6PQU2"/>
<dbReference type="RefSeq" id="WP_232092002.1">
    <property type="nucleotide sequence ID" value="NZ_AP023327.1"/>
</dbReference>
<accession>A0A6S6PQU2</accession>
<geneLocation type="plasmid" evidence="2 3">
    <name>pAAJCM20276_1</name>
</geneLocation>
<proteinExistence type="predicted"/>
<feature type="compositionally biased region" description="Polar residues" evidence="1">
    <location>
        <begin position="63"/>
        <end position="74"/>
    </location>
</feature>
<keyword evidence="2" id="KW-0614">Plasmid</keyword>
<evidence type="ECO:0000313" key="3">
    <source>
        <dbReference type="Proteomes" id="UP000515220"/>
    </source>
</evidence>
<name>A0A6S6PQU2_ACEAC</name>
<evidence type="ECO:0000313" key="2">
    <source>
        <dbReference type="EMBL" id="BCI68965.1"/>
    </source>
</evidence>